<evidence type="ECO:0000313" key="3">
    <source>
        <dbReference type="Proteomes" id="UP001228113"/>
    </source>
</evidence>
<keyword evidence="3" id="KW-1185">Reference proteome</keyword>
<dbReference type="KEGG" id="msea:METESE_01940"/>
<dbReference type="PANTHER" id="PTHR22916:SF3">
    <property type="entry name" value="UDP-GLCNAC:BETAGAL BETA-1,3-N-ACETYLGLUCOSAMINYLTRANSFERASE-LIKE PROTEIN 1"/>
    <property type="match status" value="1"/>
</dbReference>
<evidence type="ECO:0000313" key="2">
    <source>
        <dbReference type="EMBL" id="BDU75236.1"/>
    </source>
</evidence>
<dbReference type="Pfam" id="PF00535">
    <property type="entry name" value="Glycos_transf_2"/>
    <property type="match status" value="1"/>
</dbReference>
<protein>
    <recommendedName>
        <fullName evidence="1">Glycosyltransferase 2-like domain-containing protein</fullName>
    </recommendedName>
</protein>
<dbReference type="Gene3D" id="3.90.550.10">
    <property type="entry name" value="Spore Coat Polysaccharide Biosynthesis Protein SpsA, Chain A"/>
    <property type="match status" value="1"/>
</dbReference>
<dbReference type="GO" id="GO:0016758">
    <property type="term" value="F:hexosyltransferase activity"/>
    <property type="evidence" value="ECO:0007669"/>
    <property type="project" value="UniProtKB-ARBA"/>
</dbReference>
<name>A0AA48GLF5_9BACT</name>
<dbReference type="EMBL" id="AP027081">
    <property type="protein sequence ID" value="BDU75236.1"/>
    <property type="molecule type" value="Genomic_DNA"/>
</dbReference>
<gene>
    <name evidence="2" type="ORF">METESE_01940</name>
</gene>
<organism evidence="2 3">
    <name type="scientific">Mesoterricola sediminis</name>
    <dbReference type="NCBI Taxonomy" id="2927980"/>
    <lineage>
        <taxon>Bacteria</taxon>
        <taxon>Pseudomonadati</taxon>
        <taxon>Acidobacteriota</taxon>
        <taxon>Holophagae</taxon>
        <taxon>Holophagales</taxon>
        <taxon>Holophagaceae</taxon>
        <taxon>Mesoterricola</taxon>
    </lineage>
</organism>
<dbReference type="InterPro" id="IPR029044">
    <property type="entry name" value="Nucleotide-diphossugar_trans"/>
</dbReference>
<feature type="domain" description="Glycosyltransferase 2-like" evidence="1">
    <location>
        <begin position="6"/>
        <end position="122"/>
    </location>
</feature>
<dbReference type="RefSeq" id="WP_316410913.1">
    <property type="nucleotide sequence ID" value="NZ_AP027081.1"/>
</dbReference>
<dbReference type="InterPro" id="IPR001173">
    <property type="entry name" value="Glyco_trans_2-like"/>
</dbReference>
<dbReference type="SUPFAM" id="SSF53448">
    <property type="entry name" value="Nucleotide-diphospho-sugar transferases"/>
    <property type="match status" value="1"/>
</dbReference>
<dbReference type="Proteomes" id="UP001228113">
    <property type="component" value="Chromosome"/>
</dbReference>
<sequence length="420" mass="46173">MTPRLSVVLPAYNRSRWMREAVESVLEPGLDCEVVVLDNGSSDDTWEILTQWAAREPRLRPMRWETNRAGEAYPALLEAARGEYVNFFADDDVMLPGGLARKMAILDAHPELGLVFTPVRQMDAAGADQGEGAWSVAAEADVLDGRDFFPPLVIANFIAMPCAMFRKAVAPPSGPLGDPAFSPFGDWQFWLEMARRTRFGFLREASARIRLHASQVTTTHGIGLGLYPETYLRVWRHWMLDAAPPFIPTSRAFEVMAGNLAGFLRACHGDDRDQVMAGLQRLLELQKEQARRLEREAGPGGVEAFWARIDDPDGLPRAAVRAYLRAFAPGDPVILVLSTRTEGGSQPIQDAVVEVARDLGLEAIPDVAIIDRDADLLELLRACAHVQQIPRGPASGDAFEGEAGERFAGAWMTASAEEGR</sequence>
<dbReference type="PANTHER" id="PTHR22916">
    <property type="entry name" value="GLYCOSYLTRANSFERASE"/>
    <property type="match status" value="1"/>
</dbReference>
<evidence type="ECO:0000259" key="1">
    <source>
        <dbReference type="Pfam" id="PF00535"/>
    </source>
</evidence>
<reference evidence="2" key="1">
    <citation type="journal article" date="2023" name="Int. J. Syst. Evol. Microbiol.">
        <title>Mesoterricola silvestris gen. nov., sp. nov., Mesoterricola sediminis sp. nov., Geothrix oryzae sp. nov., Geothrix edaphica sp. nov., Geothrix rubra sp. nov., and Geothrix limicola sp. nov., six novel members of Acidobacteriota isolated from soils.</title>
        <authorList>
            <person name="Itoh H."/>
            <person name="Sugisawa Y."/>
            <person name="Mise K."/>
            <person name="Xu Z."/>
            <person name="Kuniyasu M."/>
            <person name="Ushijima N."/>
            <person name="Kawano K."/>
            <person name="Kobayashi E."/>
            <person name="Shiratori Y."/>
            <person name="Masuda Y."/>
            <person name="Senoo K."/>
        </authorList>
    </citation>
    <scope>NUCLEOTIDE SEQUENCE</scope>
    <source>
        <strain evidence="2">W786</strain>
    </source>
</reference>
<dbReference type="CDD" id="cd00761">
    <property type="entry name" value="Glyco_tranf_GTA_type"/>
    <property type="match status" value="1"/>
</dbReference>
<dbReference type="AlphaFoldDB" id="A0AA48GLF5"/>
<accession>A0AA48GLF5</accession>
<proteinExistence type="predicted"/>